<dbReference type="Proteomes" id="UP000773614">
    <property type="component" value="Unassembled WGS sequence"/>
</dbReference>
<sequence>MYNLVVRGTGLPGFPEGHFLSLADHIETAFEQFFRARAEALKREKRLIANVDRDRLKLSLLAAIRDEAERVHGGRQFVDKTPMVEMISAAPTLVRM</sequence>
<name>A0A964T242_9HYPH</name>
<evidence type="ECO:0000313" key="1">
    <source>
        <dbReference type="EMBL" id="MYZ47063.1"/>
    </source>
</evidence>
<dbReference type="AlphaFoldDB" id="A0A964T242"/>
<keyword evidence="2" id="KW-1185">Reference proteome</keyword>
<gene>
    <name evidence="1" type="ORF">E4O86_04975</name>
</gene>
<dbReference type="EMBL" id="SPKJ01000009">
    <property type="protein sequence ID" value="MYZ47063.1"/>
    <property type="molecule type" value="Genomic_DNA"/>
</dbReference>
<protein>
    <submittedName>
        <fullName evidence="1">Uncharacterized protein</fullName>
    </submittedName>
</protein>
<proteinExistence type="predicted"/>
<comment type="caution">
    <text evidence="1">The sequence shown here is derived from an EMBL/GenBank/DDBJ whole genome shotgun (WGS) entry which is preliminary data.</text>
</comment>
<reference evidence="1" key="1">
    <citation type="submission" date="2019-03" db="EMBL/GenBank/DDBJ databases">
        <title>Afifella sp. nov., isolated from activated sludge.</title>
        <authorList>
            <person name="Li Q."/>
            <person name="Liu Y."/>
        </authorList>
    </citation>
    <scope>NUCLEOTIDE SEQUENCE</scope>
    <source>
        <strain evidence="1">L72</strain>
    </source>
</reference>
<evidence type="ECO:0000313" key="2">
    <source>
        <dbReference type="Proteomes" id="UP000773614"/>
    </source>
</evidence>
<accession>A0A964T242</accession>
<organism evidence="1 2">
    <name type="scientific">Propylenella binzhouense</name>
    <dbReference type="NCBI Taxonomy" id="2555902"/>
    <lineage>
        <taxon>Bacteria</taxon>
        <taxon>Pseudomonadati</taxon>
        <taxon>Pseudomonadota</taxon>
        <taxon>Alphaproteobacteria</taxon>
        <taxon>Hyphomicrobiales</taxon>
        <taxon>Propylenellaceae</taxon>
        <taxon>Propylenella</taxon>
    </lineage>
</organism>